<evidence type="ECO:0000313" key="1">
    <source>
        <dbReference type="EMBL" id="CBT76138.1"/>
    </source>
</evidence>
<reference evidence="2" key="1">
    <citation type="journal article" date="2010" name="PLoS ONE">
        <title>The Arthrobacter arilaitensis Re117 genome sequence reveals its genetic adaptation to the surface of cheese.</title>
        <authorList>
            <person name="Monnet C."/>
            <person name="Loux V."/>
            <person name="Gibrat J.F."/>
            <person name="Spinnler E."/>
            <person name="Barbe V."/>
            <person name="Vacherie B."/>
            <person name="Gavory F."/>
            <person name="Gourbeyre E."/>
            <person name="Siguier P."/>
            <person name="Chandler M."/>
            <person name="Elleuch R."/>
            <person name="Irlinger F."/>
            <person name="Vallaeys T."/>
        </authorList>
    </citation>
    <scope>NUCLEOTIDE SEQUENCE</scope>
    <source>
        <strain evidence="2">DSM 16368 / CIP 108037 / IAM 15318 / JCM 13566 / Re117</strain>
    </source>
</reference>
<sequence>MIQTMVIHYTQRISWPDLPAELRELIESHCETWCSWSGTGWQDRDWPSRLVIVTHLTRDPLVSFLRLVQPWGGRPVPVRPTSVT</sequence>
<accession>A0ABM9PXT7</accession>
<reference evidence="2" key="2">
    <citation type="submission" date="2010-07" db="EMBL/GenBank/DDBJ databases">
        <title>Complete genome sequence of Arthrobacter arilaitensis (strain DSM 16368 / CIP 108037 / JCM 13566 / Re117).</title>
        <authorList>
            <person name="Genoscope."/>
        </authorList>
    </citation>
    <scope>NUCLEOTIDE SEQUENCE [LARGE SCALE GENOMIC DNA]</scope>
    <source>
        <strain evidence="2">DSM 16368 / CIP 108037 / IAM 15318 / JCM 13566 / Re117</strain>
    </source>
</reference>
<dbReference type="Proteomes" id="UP000006878">
    <property type="component" value="Chromosome"/>
</dbReference>
<proteinExistence type="predicted"/>
<evidence type="ECO:0000313" key="2">
    <source>
        <dbReference type="Proteomes" id="UP000006878"/>
    </source>
</evidence>
<keyword evidence="2" id="KW-1185">Reference proteome</keyword>
<protein>
    <submittedName>
        <fullName evidence="1">Uncharacterized protein</fullName>
    </submittedName>
</protein>
<gene>
    <name evidence="1" type="ordered locus">AARI_19190</name>
</gene>
<name>A0ABM9PXT7_GLUAR</name>
<organism evidence="1 2">
    <name type="scientific">Glutamicibacter arilaitensis (strain DSM 16368 / CIP 108037 / IAM 15318 / JCM 13566 / NCIMB 14258 / Re117)</name>
    <name type="common">Arthrobacter arilaitensis</name>
    <dbReference type="NCBI Taxonomy" id="861360"/>
    <lineage>
        <taxon>Bacteria</taxon>
        <taxon>Bacillati</taxon>
        <taxon>Actinomycetota</taxon>
        <taxon>Actinomycetes</taxon>
        <taxon>Micrococcales</taxon>
        <taxon>Micrococcaceae</taxon>
        <taxon>Glutamicibacter</taxon>
    </lineage>
</organism>
<dbReference type="EMBL" id="FQ311875">
    <property type="protein sequence ID" value="CBT76138.1"/>
    <property type="molecule type" value="Genomic_DNA"/>
</dbReference>